<evidence type="ECO:0000313" key="2">
    <source>
        <dbReference type="Proteomes" id="UP001287356"/>
    </source>
</evidence>
<organism evidence="1 2">
    <name type="scientific">Lasiosphaeria ovina</name>
    <dbReference type="NCBI Taxonomy" id="92902"/>
    <lineage>
        <taxon>Eukaryota</taxon>
        <taxon>Fungi</taxon>
        <taxon>Dikarya</taxon>
        <taxon>Ascomycota</taxon>
        <taxon>Pezizomycotina</taxon>
        <taxon>Sordariomycetes</taxon>
        <taxon>Sordariomycetidae</taxon>
        <taxon>Sordariales</taxon>
        <taxon>Lasiosphaeriaceae</taxon>
        <taxon>Lasiosphaeria</taxon>
    </lineage>
</organism>
<accession>A0AAE0N5V1</accession>
<dbReference type="AlphaFoldDB" id="A0AAE0N5V1"/>
<proteinExistence type="predicted"/>
<reference evidence="1" key="2">
    <citation type="submission" date="2023-06" db="EMBL/GenBank/DDBJ databases">
        <authorList>
            <consortium name="Lawrence Berkeley National Laboratory"/>
            <person name="Haridas S."/>
            <person name="Hensen N."/>
            <person name="Bonometti L."/>
            <person name="Westerberg I."/>
            <person name="Brannstrom I.O."/>
            <person name="Guillou S."/>
            <person name="Cros-Aarteil S."/>
            <person name="Calhoun S."/>
            <person name="Kuo A."/>
            <person name="Mondo S."/>
            <person name="Pangilinan J."/>
            <person name="Riley R."/>
            <person name="Labutti K."/>
            <person name="Andreopoulos B."/>
            <person name="Lipzen A."/>
            <person name="Chen C."/>
            <person name="Yanf M."/>
            <person name="Daum C."/>
            <person name="Ng V."/>
            <person name="Clum A."/>
            <person name="Steindorff A."/>
            <person name="Ohm R."/>
            <person name="Martin F."/>
            <person name="Silar P."/>
            <person name="Natvig D."/>
            <person name="Lalanne C."/>
            <person name="Gautier V."/>
            <person name="Ament-Velasquez S.L."/>
            <person name="Kruys A."/>
            <person name="Hutchinson M.I."/>
            <person name="Powell A.J."/>
            <person name="Barry K."/>
            <person name="Miller A.N."/>
            <person name="Grigoriev I.V."/>
            <person name="Debuchy R."/>
            <person name="Gladieux P."/>
            <person name="Thoren M.H."/>
            <person name="Johannesson H."/>
        </authorList>
    </citation>
    <scope>NUCLEOTIDE SEQUENCE</scope>
    <source>
        <strain evidence="1">CBS 958.72</strain>
    </source>
</reference>
<comment type="caution">
    <text evidence="1">The sequence shown here is derived from an EMBL/GenBank/DDBJ whole genome shotgun (WGS) entry which is preliminary data.</text>
</comment>
<name>A0AAE0N5V1_9PEZI</name>
<sequence length="228" mass="25767">MFPRALIYSQFGNSTSKNSVTVEQNLMDLNRSSKEFVREFKAKVGKERDNVLTALAQYKQDLHGFHDVHHDELAGVYSSLKTAAGNSNMKDNPLFQQTKQIIHLSRAILKLYQIVDKESQQPKLTVPREAWRQDQKKMDQLLNYGKQHGERLAESIISPAEEHSNDRILAQADMSEAEDIAMGLFGNTRKEAGEGTWGRTAHAQLKALMSVVRTLPLSRDADSQSQRS</sequence>
<keyword evidence="2" id="KW-1185">Reference proteome</keyword>
<reference evidence="1" key="1">
    <citation type="journal article" date="2023" name="Mol. Phylogenet. Evol.">
        <title>Genome-scale phylogeny and comparative genomics of the fungal order Sordariales.</title>
        <authorList>
            <person name="Hensen N."/>
            <person name="Bonometti L."/>
            <person name="Westerberg I."/>
            <person name="Brannstrom I.O."/>
            <person name="Guillou S."/>
            <person name="Cros-Aarteil S."/>
            <person name="Calhoun S."/>
            <person name="Haridas S."/>
            <person name="Kuo A."/>
            <person name="Mondo S."/>
            <person name="Pangilinan J."/>
            <person name="Riley R."/>
            <person name="LaButti K."/>
            <person name="Andreopoulos B."/>
            <person name="Lipzen A."/>
            <person name="Chen C."/>
            <person name="Yan M."/>
            <person name="Daum C."/>
            <person name="Ng V."/>
            <person name="Clum A."/>
            <person name="Steindorff A."/>
            <person name="Ohm R.A."/>
            <person name="Martin F."/>
            <person name="Silar P."/>
            <person name="Natvig D.O."/>
            <person name="Lalanne C."/>
            <person name="Gautier V."/>
            <person name="Ament-Velasquez S.L."/>
            <person name="Kruys A."/>
            <person name="Hutchinson M.I."/>
            <person name="Powell A.J."/>
            <person name="Barry K."/>
            <person name="Miller A.N."/>
            <person name="Grigoriev I.V."/>
            <person name="Debuchy R."/>
            <person name="Gladieux P."/>
            <person name="Hiltunen Thoren M."/>
            <person name="Johannesson H."/>
        </authorList>
    </citation>
    <scope>NUCLEOTIDE SEQUENCE</scope>
    <source>
        <strain evidence="1">CBS 958.72</strain>
    </source>
</reference>
<dbReference type="Proteomes" id="UP001287356">
    <property type="component" value="Unassembled WGS sequence"/>
</dbReference>
<dbReference type="EMBL" id="JAULSN010000005">
    <property type="protein sequence ID" value="KAK3371293.1"/>
    <property type="molecule type" value="Genomic_DNA"/>
</dbReference>
<gene>
    <name evidence="1" type="ORF">B0T24DRAFT_628472</name>
</gene>
<protein>
    <submittedName>
        <fullName evidence="1">Uncharacterized protein</fullName>
    </submittedName>
</protein>
<evidence type="ECO:0000313" key="1">
    <source>
        <dbReference type="EMBL" id="KAK3371293.1"/>
    </source>
</evidence>